<name>A0A915KQE2_ROMCU</name>
<dbReference type="AlphaFoldDB" id="A0A915KQE2"/>
<accession>A0A915KQE2</accession>
<dbReference type="WBParaSite" id="nRc.2.0.1.t40689-RA">
    <property type="protein sequence ID" value="nRc.2.0.1.t40689-RA"/>
    <property type="gene ID" value="nRc.2.0.1.g40689"/>
</dbReference>
<protein>
    <submittedName>
        <fullName evidence="2">Uncharacterized protein</fullName>
    </submittedName>
</protein>
<sequence length="73" mass="8772">MCECKWDENIHKLSLGRLFKLLPGRNNARNASSNDNDAFARLHWKFFDCDYLYNTREQLTYLENSTKRKDQNL</sequence>
<reference evidence="2" key="1">
    <citation type="submission" date="2022-11" db="UniProtKB">
        <authorList>
            <consortium name="WormBaseParasite"/>
        </authorList>
    </citation>
    <scope>IDENTIFICATION</scope>
</reference>
<keyword evidence="1" id="KW-1185">Reference proteome</keyword>
<dbReference type="Proteomes" id="UP000887565">
    <property type="component" value="Unplaced"/>
</dbReference>
<organism evidence="1 2">
    <name type="scientific">Romanomermis culicivorax</name>
    <name type="common">Nematode worm</name>
    <dbReference type="NCBI Taxonomy" id="13658"/>
    <lineage>
        <taxon>Eukaryota</taxon>
        <taxon>Metazoa</taxon>
        <taxon>Ecdysozoa</taxon>
        <taxon>Nematoda</taxon>
        <taxon>Enoplea</taxon>
        <taxon>Dorylaimia</taxon>
        <taxon>Mermithida</taxon>
        <taxon>Mermithoidea</taxon>
        <taxon>Mermithidae</taxon>
        <taxon>Romanomermis</taxon>
    </lineage>
</organism>
<evidence type="ECO:0000313" key="1">
    <source>
        <dbReference type="Proteomes" id="UP000887565"/>
    </source>
</evidence>
<evidence type="ECO:0000313" key="2">
    <source>
        <dbReference type="WBParaSite" id="nRc.2.0.1.t40689-RA"/>
    </source>
</evidence>
<proteinExistence type="predicted"/>